<evidence type="ECO:0000256" key="4">
    <source>
        <dbReference type="ARBA" id="ARBA00022801"/>
    </source>
</evidence>
<protein>
    <recommendedName>
        <fullName evidence="5">YqgF/RNase H-like domain-containing protein</fullName>
    </recommendedName>
</protein>
<reference evidence="6" key="1">
    <citation type="submission" date="2023-05" db="EMBL/GenBank/DDBJ databases">
        <title>Nepenthes gracilis genome sequencing.</title>
        <authorList>
            <person name="Fukushima K."/>
        </authorList>
    </citation>
    <scope>NUCLEOTIDE SEQUENCE</scope>
    <source>
        <strain evidence="6">SING2019-196</strain>
    </source>
</reference>
<dbReference type="SUPFAM" id="SSF53098">
    <property type="entry name" value="Ribonuclease H-like"/>
    <property type="match status" value="1"/>
</dbReference>
<dbReference type="InterPro" id="IPR005227">
    <property type="entry name" value="YqgF"/>
</dbReference>
<dbReference type="InterPro" id="IPR036525">
    <property type="entry name" value="Tubulin/FtsZ_GTPase_sf"/>
</dbReference>
<dbReference type="FunFam" id="3.30.420.140:FF:000009">
    <property type="entry name" value="Holliday junction resolvase"/>
    <property type="match status" value="1"/>
</dbReference>
<feature type="domain" description="YqgF/RNase H-like" evidence="5">
    <location>
        <begin position="74"/>
        <end position="174"/>
    </location>
</feature>
<organism evidence="6 7">
    <name type="scientific">Nepenthes gracilis</name>
    <name type="common">Slender pitcher plant</name>
    <dbReference type="NCBI Taxonomy" id="150966"/>
    <lineage>
        <taxon>Eukaryota</taxon>
        <taxon>Viridiplantae</taxon>
        <taxon>Streptophyta</taxon>
        <taxon>Embryophyta</taxon>
        <taxon>Tracheophyta</taxon>
        <taxon>Spermatophyta</taxon>
        <taxon>Magnoliopsida</taxon>
        <taxon>eudicotyledons</taxon>
        <taxon>Gunneridae</taxon>
        <taxon>Pentapetalae</taxon>
        <taxon>Caryophyllales</taxon>
        <taxon>Nepenthaceae</taxon>
        <taxon>Nepenthes</taxon>
    </lineage>
</organism>
<keyword evidence="3" id="KW-0540">Nuclease</keyword>
<keyword evidence="4" id="KW-0378">Hydrolase</keyword>
<dbReference type="NCBIfam" id="TIGR00250">
    <property type="entry name" value="RNAse_H_YqgF"/>
    <property type="match status" value="1"/>
</dbReference>
<dbReference type="InterPro" id="IPR037027">
    <property type="entry name" value="YqgF/RNaseH-like_dom_sf"/>
</dbReference>
<dbReference type="Gene3D" id="3.40.50.1440">
    <property type="entry name" value="Tubulin/FtsZ, GTPase domain"/>
    <property type="match status" value="1"/>
</dbReference>
<dbReference type="PANTHER" id="PTHR33317">
    <property type="entry name" value="POLYNUCLEOTIDYL TRANSFERASE, RIBONUCLEASE H-LIKE SUPERFAMILY PROTEIN"/>
    <property type="match status" value="1"/>
</dbReference>
<dbReference type="SMART" id="SM00732">
    <property type="entry name" value="YqgFc"/>
    <property type="match status" value="1"/>
</dbReference>
<evidence type="ECO:0000256" key="1">
    <source>
        <dbReference type="ARBA" id="ARBA00022490"/>
    </source>
</evidence>
<dbReference type="CDD" id="cd16964">
    <property type="entry name" value="YqgF"/>
    <property type="match status" value="1"/>
</dbReference>
<keyword evidence="1" id="KW-0963">Cytoplasm</keyword>
<dbReference type="GO" id="GO:0016787">
    <property type="term" value="F:hydrolase activity"/>
    <property type="evidence" value="ECO:0007669"/>
    <property type="project" value="UniProtKB-KW"/>
</dbReference>
<name>A0AAD3P700_NEPGR</name>
<dbReference type="Gene3D" id="3.30.420.140">
    <property type="entry name" value="YqgF/RNase H-like domain"/>
    <property type="match status" value="1"/>
</dbReference>
<dbReference type="InterPro" id="IPR006641">
    <property type="entry name" value="YqgF/RNaseH-like_dom"/>
</dbReference>
<evidence type="ECO:0000259" key="5">
    <source>
        <dbReference type="SMART" id="SM00732"/>
    </source>
</evidence>
<comment type="caution">
    <text evidence="6">The sequence shown here is derived from an EMBL/GenBank/DDBJ whole genome shotgun (WGS) entry which is preliminary data.</text>
</comment>
<evidence type="ECO:0000313" key="6">
    <source>
        <dbReference type="EMBL" id="GMH00613.1"/>
    </source>
</evidence>
<dbReference type="EMBL" id="BSYO01000002">
    <property type="protein sequence ID" value="GMH00613.1"/>
    <property type="molecule type" value="Genomic_DNA"/>
</dbReference>
<accession>A0AAD3P700</accession>
<evidence type="ECO:0000313" key="7">
    <source>
        <dbReference type="Proteomes" id="UP001279734"/>
    </source>
</evidence>
<evidence type="ECO:0000256" key="3">
    <source>
        <dbReference type="ARBA" id="ARBA00022722"/>
    </source>
</evidence>
<keyword evidence="7" id="KW-1185">Reference proteome</keyword>
<keyword evidence="2" id="KW-0690">Ribosome biogenesis</keyword>
<dbReference type="Proteomes" id="UP001279734">
    <property type="component" value="Unassembled WGS sequence"/>
</dbReference>
<gene>
    <name evidence="6" type="ORF">Nepgr_002452</name>
</gene>
<proteinExistence type="inferred from homology"/>
<evidence type="ECO:0000256" key="2">
    <source>
        <dbReference type="ARBA" id="ARBA00022517"/>
    </source>
</evidence>
<sequence>MALQAALHGQVHAIHSTASGVHSKCTGSPFASLRISSGPSARAGNGTRIWGLSLDDEILSNALRRKRDPLWRGGFSLGVDLGLSRTGLALSKGFSVRPLTVLELRGQKLELRLIEIAEKEEADEIIIGLPRSSDGRETPQSNKVRSAAGRLAVLAAERCWRVYLQDEYGTSTDAMHRMISMGFSKSARQGRIDAYAAMMVLERYFSMYGEAAELVLPKKLELQKKLRKGPPEDHSSFQLHLKVVSFHQNSADDLLQPTHVLQLVQVLVSPKASTLALQFLGLEQAKGESAVPEGSEDVTVNWDESIAVERQPIVSLWAIEPLTTIPIETGAGKHVPRAVFVTLEPTVIDEVRTGTYRQLSHPEQLIRGKEDNSTSSDHRLEYQSIIKEFRAFLSELLVGSRAQWDAKQSKGETASLLARRSSEKRSYIKYMTLDGFLL</sequence>
<dbReference type="HAMAP" id="MF_00651">
    <property type="entry name" value="Nuclease_YqgF"/>
    <property type="match status" value="1"/>
</dbReference>
<dbReference type="InterPro" id="IPR012337">
    <property type="entry name" value="RNaseH-like_sf"/>
</dbReference>
<dbReference type="SUPFAM" id="SSF52490">
    <property type="entry name" value="Tubulin nucleotide-binding domain-like"/>
    <property type="match status" value="1"/>
</dbReference>
<dbReference type="AlphaFoldDB" id="A0AAD3P700"/>
<dbReference type="GO" id="GO:0004518">
    <property type="term" value="F:nuclease activity"/>
    <property type="evidence" value="ECO:0007669"/>
    <property type="project" value="UniProtKB-KW"/>
</dbReference>
<dbReference type="GO" id="GO:0000967">
    <property type="term" value="P:rRNA 5'-end processing"/>
    <property type="evidence" value="ECO:0007669"/>
    <property type="project" value="TreeGrafter"/>
</dbReference>
<dbReference type="PANTHER" id="PTHR33317:SF4">
    <property type="entry name" value="POLYNUCLEOTIDYL TRANSFERASE, RIBONUCLEASE H-LIKE SUPERFAMILY PROTEIN"/>
    <property type="match status" value="1"/>
</dbReference>
<dbReference type="Pfam" id="PF03652">
    <property type="entry name" value="RuvX"/>
    <property type="match status" value="1"/>
</dbReference>